<dbReference type="HOGENOM" id="CLU_2249674_0_0_1"/>
<reference evidence="2" key="1">
    <citation type="journal article" date="2014" name="Proc. Natl. Acad. Sci. U.S.A.">
        <title>Extensive sampling of basidiomycete genomes demonstrates inadequacy of the white-rot/brown-rot paradigm for wood decay fungi.</title>
        <authorList>
            <person name="Riley R."/>
            <person name="Salamov A.A."/>
            <person name="Brown D.W."/>
            <person name="Nagy L.G."/>
            <person name="Floudas D."/>
            <person name="Held B.W."/>
            <person name="Levasseur A."/>
            <person name="Lombard V."/>
            <person name="Morin E."/>
            <person name="Otillar R."/>
            <person name="Lindquist E.A."/>
            <person name="Sun H."/>
            <person name="LaButti K.M."/>
            <person name="Schmutz J."/>
            <person name="Jabbour D."/>
            <person name="Luo H."/>
            <person name="Baker S.E."/>
            <person name="Pisabarro A.G."/>
            <person name="Walton J.D."/>
            <person name="Blanchette R.A."/>
            <person name="Henrissat B."/>
            <person name="Martin F."/>
            <person name="Cullen D."/>
            <person name="Hibbett D.S."/>
            <person name="Grigoriev I.V."/>
        </authorList>
    </citation>
    <scope>NUCLEOTIDE SEQUENCE [LARGE SCALE GENOMIC DNA]</scope>
    <source>
        <strain evidence="2">FD-172 SS1</strain>
    </source>
</reference>
<name>A0A067M5Y1_BOTB1</name>
<dbReference type="AlphaFoldDB" id="A0A067M5Y1"/>
<gene>
    <name evidence="1" type="ORF">BOTBODRAFT_468949</name>
</gene>
<proteinExistence type="predicted"/>
<keyword evidence="2" id="KW-1185">Reference proteome</keyword>
<dbReference type="InParanoid" id="A0A067M5Y1"/>
<protein>
    <submittedName>
        <fullName evidence="1">Uncharacterized protein</fullName>
    </submittedName>
</protein>
<sequence length="104" mass="11360">MRWRAVLVGRVLYPSWAPLCPAANEYTKKSCAPVTYPGGAFPSMEGCVLIRLLQKAQFKNSDNARVNSDTGTASSDLPRQQSTVLLSFIGVDADQLDRGWKRGG</sequence>
<organism evidence="1 2">
    <name type="scientific">Botryobasidium botryosum (strain FD-172 SS1)</name>
    <dbReference type="NCBI Taxonomy" id="930990"/>
    <lineage>
        <taxon>Eukaryota</taxon>
        <taxon>Fungi</taxon>
        <taxon>Dikarya</taxon>
        <taxon>Basidiomycota</taxon>
        <taxon>Agaricomycotina</taxon>
        <taxon>Agaricomycetes</taxon>
        <taxon>Cantharellales</taxon>
        <taxon>Botryobasidiaceae</taxon>
        <taxon>Botryobasidium</taxon>
    </lineage>
</organism>
<dbReference type="EMBL" id="KL198062">
    <property type="protein sequence ID" value="KDQ10954.1"/>
    <property type="molecule type" value="Genomic_DNA"/>
</dbReference>
<dbReference type="Proteomes" id="UP000027195">
    <property type="component" value="Unassembled WGS sequence"/>
</dbReference>
<accession>A0A067M5Y1</accession>
<evidence type="ECO:0000313" key="2">
    <source>
        <dbReference type="Proteomes" id="UP000027195"/>
    </source>
</evidence>
<evidence type="ECO:0000313" key="1">
    <source>
        <dbReference type="EMBL" id="KDQ10954.1"/>
    </source>
</evidence>